<evidence type="ECO:0000256" key="3">
    <source>
        <dbReference type="ARBA" id="ARBA00022801"/>
    </source>
</evidence>
<name>A0A9Q0MQL2_9DIPT</name>
<evidence type="ECO:0000313" key="9">
    <source>
        <dbReference type="Proteomes" id="UP001151699"/>
    </source>
</evidence>
<comment type="caution">
    <text evidence="8">The sequence shown here is derived from an EMBL/GenBank/DDBJ whole genome shotgun (WGS) entry which is preliminary data.</text>
</comment>
<dbReference type="AlphaFoldDB" id="A0A9Q0MQL2"/>
<keyword evidence="5" id="KW-0325">Glycoprotein</keyword>
<evidence type="ECO:0000259" key="7">
    <source>
        <dbReference type="Pfam" id="PF00135"/>
    </source>
</evidence>
<dbReference type="OrthoDB" id="19653at2759"/>
<dbReference type="PROSITE" id="PS00122">
    <property type="entry name" value="CARBOXYLESTERASE_B_1"/>
    <property type="match status" value="1"/>
</dbReference>
<keyword evidence="3 6" id="KW-0378">Hydrolase</keyword>
<dbReference type="Proteomes" id="UP001151699">
    <property type="component" value="Chromosome C"/>
</dbReference>
<dbReference type="InterPro" id="IPR029058">
    <property type="entry name" value="AB_hydrolase_fold"/>
</dbReference>
<dbReference type="Gene3D" id="3.40.50.1820">
    <property type="entry name" value="alpha/beta hydrolase"/>
    <property type="match status" value="1"/>
</dbReference>
<keyword evidence="4" id="KW-1015">Disulfide bond</keyword>
<organism evidence="8 9">
    <name type="scientific">Pseudolycoriella hygida</name>
    <dbReference type="NCBI Taxonomy" id="35572"/>
    <lineage>
        <taxon>Eukaryota</taxon>
        <taxon>Metazoa</taxon>
        <taxon>Ecdysozoa</taxon>
        <taxon>Arthropoda</taxon>
        <taxon>Hexapoda</taxon>
        <taxon>Insecta</taxon>
        <taxon>Pterygota</taxon>
        <taxon>Neoptera</taxon>
        <taxon>Endopterygota</taxon>
        <taxon>Diptera</taxon>
        <taxon>Nematocera</taxon>
        <taxon>Sciaroidea</taxon>
        <taxon>Sciaridae</taxon>
        <taxon>Pseudolycoriella</taxon>
    </lineage>
</organism>
<gene>
    <name evidence="8" type="primary">Cel</name>
    <name evidence="8" type="ORF">Bhyg_13687</name>
</gene>
<dbReference type="EMBL" id="WJQU01000004">
    <property type="protein sequence ID" value="KAJ6635104.1"/>
    <property type="molecule type" value="Genomic_DNA"/>
</dbReference>
<accession>A0A9Q0MQL2</accession>
<evidence type="ECO:0000256" key="6">
    <source>
        <dbReference type="RuleBase" id="RU361235"/>
    </source>
</evidence>
<dbReference type="InterPro" id="IPR019826">
    <property type="entry name" value="Carboxylesterase_B_AS"/>
</dbReference>
<protein>
    <recommendedName>
        <fullName evidence="6">Carboxylic ester hydrolase</fullName>
        <ecNumber evidence="6">3.1.1.-</ecNumber>
    </recommendedName>
</protein>
<dbReference type="EC" id="3.1.1.-" evidence="6"/>
<feature type="domain" description="Carboxylesterase type B" evidence="7">
    <location>
        <begin position="27"/>
        <end position="547"/>
    </location>
</feature>
<keyword evidence="6" id="KW-0732">Signal</keyword>
<keyword evidence="2" id="KW-0719">Serine esterase</keyword>
<dbReference type="PANTHER" id="PTHR11559">
    <property type="entry name" value="CARBOXYLESTERASE"/>
    <property type="match status" value="1"/>
</dbReference>
<dbReference type="GO" id="GO:0052689">
    <property type="term" value="F:carboxylic ester hydrolase activity"/>
    <property type="evidence" value="ECO:0007669"/>
    <property type="project" value="UniProtKB-KW"/>
</dbReference>
<dbReference type="SUPFAM" id="SSF53474">
    <property type="entry name" value="alpha/beta-Hydrolases"/>
    <property type="match status" value="1"/>
</dbReference>
<sequence>MLKIVGLVAFTVATVCTSPFSPINDPLIVETTGGTLRGERLSCGLFCNYFSFKGIPYGKAPVDELRFRAPEPHEGWDGIREANQHTVSCPQNDILGRDNDDEDCLSLNVYTPNTSGRRAVMVWIYGGAFSLGSGDSFIYGPDFIVSEDVVMVTMNYRVGPLGFLSTGDEHATGNYGMKDIILSLKWVKANIARFGGDPDNVTIFGESAGGAAVHYLVLSPLAKGLFQKAISQSGSALNPWAYQTHPERTAHQLAKDLNITFTDNADLIRQLRLARPSDMNRASPGMMSFPIPRGLSSIPFVPCRDPENTDPEDAFLPGEPIDLMNAGNFHDVPYITGFNDAESLFLVYEEILDPNVFNVYNENPHIMIPLQWNVSAGSPESDDIVSKISQFYFQGQPLSTALRYPYTQYNTDLMFARGIDMTAKIHAEKQQEPVFYYLFSFTGALNLLKNLLSLNLYPGAVHADELGYLFQITSIPAPLLPNNPAIRIRRLMCRLWTNFAKTGDPTPPNDPIANVLWHRVSGNQEYYEIGSTVQANANPLGDRMRFWNEMKDKVN</sequence>
<dbReference type="Pfam" id="PF00135">
    <property type="entry name" value="COesterase"/>
    <property type="match status" value="1"/>
</dbReference>
<evidence type="ECO:0000256" key="2">
    <source>
        <dbReference type="ARBA" id="ARBA00022487"/>
    </source>
</evidence>
<evidence type="ECO:0000256" key="1">
    <source>
        <dbReference type="ARBA" id="ARBA00005964"/>
    </source>
</evidence>
<evidence type="ECO:0000256" key="5">
    <source>
        <dbReference type="ARBA" id="ARBA00023180"/>
    </source>
</evidence>
<keyword evidence="9" id="KW-1185">Reference proteome</keyword>
<evidence type="ECO:0000313" key="8">
    <source>
        <dbReference type="EMBL" id="KAJ6635104.1"/>
    </source>
</evidence>
<proteinExistence type="inferred from homology"/>
<evidence type="ECO:0000256" key="4">
    <source>
        <dbReference type="ARBA" id="ARBA00023157"/>
    </source>
</evidence>
<reference evidence="8" key="1">
    <citation type="submission" date="2022-07" db="EMBL/GenBank/DDBJ databases">
        <authorList>
            <person name="Trinca V."/>
            <person name="Uliana J.V.C."/>
            <person name="Torres T.T."/>
            <person name="Ward R.J."/>
            <person name="Monesi N."/>
        </authorList>
    </citation>
    <scope>NUCLEOTIDE SEQUENCE</scope>
    <source>
        <strain evidence="8">HSMRA1968</strain>
        <tissue evidence="8">Whole embryos</tissue>
    </source>
</reference>
<dbReference type="InterPro" id="IPR002018">
    <property type="entry name" value="CarbesteraseB"/>
</dbReference>
<comment type="similarity">
    <text evidence="1 6">Belongs to the type-B carboxylesterase/lipase family.</text>
</comment>
<dbReference type="InterPro" id="IPR050309">
    <property type="entry name" value="Type-B_Carboxylest/Lipase"/>
</dbReference>
<feature type="chain" id="PRO_5040534675" description="Carboxylic ester hydrolase" evidence="6">
    <location>
        <begin position="18"/>
        <end position="555"/>
    </location>
</feature>
<feature type="signal peptide" evidence="6">
    <location>
        <begin position="1"/>
        <end position="17"/>
    </location>
</feature>